<dbReference type="InParanoid" id="A0A2K1K793"/>
<sequence>MVHGIPYILIYKKVDIKTLFLHGKFKESIYIDVLKGFCDSTKHTKKFSMQDCTPSPILIVKSLKLGK</sequence>
<evidence type="ECO:0000313" key="1">
    <source>
        <dbReference type="EMBL" id="PNR49650.1"/>
    </source>
</evidence>
<dbReference type="Gramene" id="Pp3c8_14770V3.1">
    <property type="protein sequence ID" value="Pp3c8_14770V3.1"/>
    <property type="gene ID" value="Pp3c8_14770"/>
</dbReference>
<reference evidence="1 3" key="1">
    <citation type="journal article" date="2008" name="Science">
        <title>The Physcomitrella genome reveals evolutionary insights into the conquest of land by plants.</title>
        <authorList>
            <person name="Rensing S."/>
            <person name="Lang D."/>
            <person name="Zimmer A."/>
            <person name="Terry A."/>
            <person name="Salamov A."/>
            <person name="Shapiro H."/>
            <person name="Nishiyama T."/>
            <person name="Perroud P.-F."/>
            <person name="Lindquist E."/>
            <person name="Kamisugi Y."/>
            <person name="Tanahashi T."/>
            <person name="Sakakibara K."/>
            <person name="Fujita T."/>
            <person name="Oishi K."/>
            <person name="Shin-I T."/>
            <person name="Kuroki Y."/>
            <person name="Toyoda A."/>
            <person name="Suzuki Y."/>
            <person name="Hashimoto A."/>
            <person name="Yamaguchi K."/>
            <person name="Sugano A."/>
            <person name="Kohara Y."/>
            <person name="Fujiyama A."/>
            <person name="Anterola A."/>
            <person name="Aoki S."/>
            <person name="Ashton N."/>
            <person name="Barbazuk W.B."/>
            <person name="Barker E."/>
            <person name="Bennetzen J."/>
            <person name="Bezanilla M."/>
            <person name="Blankenship R."/>
            <person name="Cho S.H."/>
            <person name="Dutcher S."/>
            <person name="Estelle M."/>
            <person name="Fawcett J.A."/>
            <person name="Gundlach H."/>
            <person name="Hanada K."/>
            <person name="Heyl A."/>
            <person name="Hicks K.A."/>
            <person name="Hugh J."/>
            <person name="Lohr M."/>
            <person name="Mayer K."/>
            <person name="Melkozernov A."/>
            <person name="Murata T."/>
            <person name="Nelson D."/>
            <person name="Pils B."/>
            <person name="Prigge M."/>
            <person name="Reiss B."/>
            <person name="Renner T."/>
            <person name="Rombauts S."/>
            <person name="Rushton P."/>
            <person name="Sanderfoot A."/>
            <person name="Schween G."/>
            <person name="Shiu S.-H."/>
            <person name="Stueber K."/>
            <person name="Theodoulou F.L."/>
            <person name="Tu H."/>
            <person name="Van de Peer Y."/>
            <person name="Verrier P.J."/>
            <person name="Waters E."/>
            <person name="Wood A."/>
            <person name="Yang L."/>
            <person name="Cove D."/>
            <person name="Cuming A."/>
            <person name="Hasebe M."/>
            <person name="Lucas S."/>
            <person name="Mishler D.B."/>
            <person name="Reski R."/>
            <person name="Grigoriev I."/>
            <person name="Quatrano R.S."/>
            <person name="Boore J.L."/>
        </authorList>
    </citation>
    <scope>NUCLEOTIDE SEQUENCE [LARGE SCALE GENOMIC DNA]</scope>
    <source>
        <strain evidence="2 3">cv. Gransden 2004</strain>
    </source>
</reference>
<dbReference type="AlphaFoldDB" id="A0A2K1K793"/>
<proteinExistence type="predicted"/>
<organism evidence="1">
    <name type="scientific">Physcomitrium patens</name>
    <name type="common">Spreading-leaved earth moss</name>
    <name type="synonym">Physcomitrella patens</name>
    <dbReference type="NCBI Taxonomy" id="3218"/>
    <lineage>
        <taxon>Eukaryota</taxon>
        <taxon>Viridiplantae</taxon>
        <taxon>Streptophyta</taxon>
        <taxon>Embryophyta</taxon>
        <taxon>Bryophyta</taxon>
        <taxon>Bryophytina</taxon>
        <taxon>Bryopsida</taxon>
        <taxon>Funariidae</taxon>
        <taxon>Funariales</taxon>
        <taxon>Funariaceae</taxon>
        <taxon>Physcomitrium</taxon>
    </lineage>
</organism>
<evidence type="ECO:0000313" key="3">
    <source>
        <dbReference type="Proteomes" id="UP000006727"/>
    </source>
</evidence>
<evidence type="ECO:0008006" key="4">
    <source>
        <dbReference type="Google" id="ProtNLM"/>
    </source>
</evidence>
<protein>
    <recommendedName>
        <fullName evidence="4">Reverse transcriptase Ty1/copia-type domain-containing protein</fullName>
    </recommendedName>
</protein>
<evidence type="ECO:0000313" key="2">
    <source>
        <dbReference type="EnsemblPlants" id="Pp3c8_14770V3.1"/>
    </source>
</evidence>
<reference evidence="2" key="3">
    <citation type="submission" date="2020-12" db="UniProtKB">
        <authorList>
            <consortium name="EnsemblPlants"/>
        </authorList>
    </citation>
    <scope>IDENTIFICATION</scope>
</reference>
<dbReference type="EMBL" id="ABEU02000008">
    <property type="protein sequence ID" value="PNR49650.1"/>
    <property type="molecule type" value="Genomic_DNA"/>
</dbReference>
<name>A0A2K1K793_PHYPA</name>
<dbReference type="Proteomes" id="UP000006727">
    <property type="component" value="Chromosome 8"/>
</dbReference>
<dbReference type="EnsemblPlants" id="Pp3c8_14770V3.1">
    <property type="protein sequence ID" value="Pp3c8_14770V3.1"/>
    <property type="gene ID" value="Pp3c8_14770"/>
</dbReference>
<gene>
    <name evidence="1" type="ORF">PHYPA_011546</name>
</gene>
<accession>A0A2K1K793</accession>
<keyword evidence="3" id="KW-1185">Reference proteome</keyword>
<reference evidence="1 3" key="2">
    <citation type="journal article" date="2018" name="Plant J.">
        <title>The Physcomitrella patens chromosome-scale assembly reveals moss genome structure and evolution.</title>
        <authorList>
            <person name="Lang D."/>
            <person name="Ullrich K.K."/>
            <person name="Murat F."/>
            <person name="Fuchs J."/>
            <person name="Jenkins J."/>
            <person name="Haas F.B."/>
            <person name="Piednoel M."/>
            <person name="Gundlach H."/>
            <person name="Van Bel M."/>
            <person name="Meyberg R."/>
            <person name="Vives C."/>
            <person name="Morata J."/>
            <person name="Symeonidi A."/>
            <person name="Hiss M."/>
            <person name="Muchero W."/>
            <person name="Kamisugi Y."/>
            <person name="Saleh O."/>
            <person name="Blanc G."/>
            <person name="Decker E.L."/>
            <person name="van Gessel N."/>
            <person name="Grimwood J."/>
            <person name="Hayes R.D."/>
            <person name="Graham S.W."/>
            <person name="Gunter L.E."/>
            <person name="McDaniel S.F."/>
            <person name="Hoernstein S.N.W."/>
            <person name="Larsson A."/>
            <person name="Li F.W."/>
            <person name="Perroud P.F."/>
            <person name="Phillips J."/>
            <person name="Ranjan P."/>
            <person name="Rokshar D.S."/>
            <person name="Rothfels C.J."/>
            <person name="Schneider L."/>
            <person name="Shu S."/>
            <person name="Stevenson D.W."/>
            <person name="Thummler F."/>
            <person name="Tillich M."/>
            <person name="Villarreal Aguilar J.C."/>
            <person name="Widiez T."/>
            <person name="Wong G.K."/>
            <person name="Wymore A."/>
            <person name="Zhang Y."/>
            <person name="Zimmer A.D."/>
            <person name="Quatrano R.S."/>
            <person name="Mayer K.F.X."/>
            <person name="Goodstein D."/>
            <person name="Casacuberta J.M."/>
            <person name="Vandepoele K."/>
            <person name="Reski R."/>
            <person name="Cuming A.C."/>
            <person name="Tuskan G.A."/>
            <person name="Maumus F."/>
            <person name="Salse J."/>
            <person name="Schmutz J."/>
            <person name="Rensing S.A."/>
        </authorList>
    </citation>
    <scope>NUCLEOTIDE SEQUENCE [LARGE SCALE GENOMIC DNA]</scope>
    <source>
        <strain evidence="2 3">cv. Gransden 2004</strain>
    </source>
</reference>